<evidence type="ECO:0000313" key="1">
    <source>
        <dbReference type="EMBL" id="RAV11723.1"/>
    </source>
</evidence>
<keyword evidence="2" id="KW-1185">Reference proteome</keyword>
<dbReference type="Gene3D" id="1.25.10.10">
    <property type="entry name" value="Leucine-rich Repeat Variant"/>
    <property type="match status" value="1"/>
</dbReference>
<dbReference type="SUPFAM" id="SSF48371">
    <property type="entry name" value="ARM repeat"/>
    <property type="match status" value="1"/>
</dbReference>
<dbReference type="OrthoDB" id="83685at2"/>
<gene>
    <name evidence="1" type="ORF">DQG23_35750</name>
</gene>
<dbReference type="Proteomes" id="UP000250369">
    <property type="component" value="Unassembled WGS sequence"/>
</dbReference>
<dbReference type="AlphaFoldDB" id="A0A329LZ50"/>
<sequence>MSIPVLQELHNEVRRLFIAGSGMAAGDMRLNKLLPQLRKLGESAPVLGRLADGVEQLVEAGTEQASGKLLELGTLLHAVLYTQGRTEAKGSVTLIEAAETSCFTQVPYRKLKPLLEALTQKGGGRLEVVRQGFEEKLFDDMRTLIPAIAALDDSFAELAEYMAQTVVPTLGAPALPLLKARFDLQGGKGDARRLQLIHRLAGAAERELLVQAAAEGSLDVRTGAIELLGDYPELEPVILQHADDKKKEVRRAALSALSRLMSGAAAERLLLALTDKDQEIAIEPIRQSAYGRLTERLLQVTEELLRGLEDSKPGDDAVPRLYAAVQCLEGKADPAVSAFLQKLLGDKTFMSRDTGGVQDYAAQLLLDMNRPEAHGFLLSLQKAWNRRFVAYSFQAAVRTLQPSEVFDRFAGEFASKKSAAGKELLRAMYELTEPLANPFDECGTSDENNGSSVSTAAGRTGSLEGCGYPRKPIPLDGWDPRWVDQFMDIDEEEFVWRLARRPDKKVVDFLLKKLEASPNFNKTRTVHLLAALFRLGYRGTPELLMDVLEKTNAKHIYYLDRTQLLLLAQLPREYADRLEQVAKGLAYEGIQKQFLDAVEWLRAKDNEEEIVQENGKGEGWIAWIRNKMF</sequence>
<organism evidence="1 2">
    <name type="scientific">Paenibacillus contaminans</name>
    <dbReference type="NCBI Taxonomy" id="450362"/>
    <lineage>
        <taxon>Bacteria</taxon>
        <taxon>Bacillati</taxon>
        <taxon>Bacillota</taxon>
        <taxon>Bacilli</taxon>
        <taxon>Bacillales</taxon>
        <taxon>Paenibacillaceae</taxon>
        <taxon>Paenibacillus</taxon>
    </lineage>
</organism>
<dbReference type="InterPro" id="IPR021133">
    <property type="entry name" value="HEAT_type_2"/>
</dbReference>
<accession>A0A329LZ50</accession>
<proteinExistence type="predicted"/>
<dbReference type="Pfam" id="PF13646">
    <property type="entry name" value="HEAT_2"/>
    <property type="match status" value="1"/>
</dbReference>
<dbReference type="PROSITE" id="PS50077">
    <property type="entry name" value="HEAT_REPEAT"/>
    <property type="match status" value="1"/>
</dbReference>
<name>A0A329LZ50_9BACL</name>
<dbReference type="RefSeq" id="WP_113035831.1">
    <property type="nucleotide sequence ID" value="NZ_QMFB01000036.1"/>
</dbReference>
<comment type="caution">
    <text evidence="1">The sequence shown here is derived from an EMBL/GenBank/DDBJ whole genome shotgun (WGS) entry which is preliminary data.</text>
</comment>
<protein>
    <recommendedName>
        <fullName evidence="3">HEAT repeat domain-containing protein</fullName>
    </recommendedName>
</protein>
<reference evidence="1 2" key="1">
    <citation type="journal article" date="2009" name="Int. J. Syst. Evol. Microbiol.">
        <title>Paenibacillus contaminans sp. nov., isolated from a contaminated laboratory plate.</title>
        <authorList>
            <person name="Chou J.H."/>
            <person name="Lee J.H."/>
            <person name="Lin M.C."/>
            <person name="Chang P.S."/>
            <person name="Arun A.B."/>
            <person name="Young C.C."/>
            <person name="Chen W.M."/>
        </authorList>
    </citation>
    <scope>NUCLEOTIDE SEQUENCE [LARGE SCALE GENOMIC DNA]</scope>
    <source>
        <strain evidence="1 2">CKOBP-6</strain>
    </source>
</reference>
<dbReference type="InterPro" id="IPR011989">
    <property type="entry name" value="ARM-like"/>
</dbReference>
<evidence type="ECO:0000313" key="2">
    <source>
        <dbReference type="Proteomes" id="UP000250369"/>
    </source>
</evidence>
<evidence type="ECO:0008006" key="3">
    <source>
        <dbReference type="Google" id="ProtNLM"/>
    </source>
</evidence>
<dbReference type="EMBL" id="QMFB01000036">
    <property type="protein sequence ID" value="RAV11723.1"/>
    <property type="molecule type" value="Genomic_DNA"/>
</dbReference>
<dbReference type="InterPro" id="IPR016024">
    <property type="entry name" value="ARM-type_fold"/>
</dbReference>